<name>A0ACD1AA96_9FIRM</name>
<organism evidence="1 2">
    <name type="scientific">Anoxybacterium hadale</name>
    <dbReference type="NCBI Taxonomy" id="3408580"/>
    <lineage>
        <taxon>Bacteria</taxon>
        <taxon>Bacillati</taxon>
        <taxon>Bacillota</taxon>
        <taxon>Clostridia</taxon>
        <taxon>Peptostreptococcales</taxon>
        <taxon>Anaerovoracaceae</taxon>
        <taxon>Anoxybacterium</taxon>
    </lineage>
</organism>
<keyword evidence="2" id="KW-1185">Reference proteome</keyword>
<sequence length="229" mass="25939">MFFQYDFKPYIAIIGDIVASKKLKDRSEIQKKLNGVLSEINDSYADRISARFMITLGDEFQGLLADGESVIDIIQRIQIRMYPVKLRIGIGIGKIETEINHLIPYGADGSAYHHARRMIEQLKNTENKNKSYDADIMIAADGGNSDLVILLNTILSLCTAIRQRWTERQREVAYDCFLNGDNQTAAAQRLKISQPAVQKLLSKADYYTYKKSMDVVSQSLQKIKADSHV</sequence>
<accession>A0ACD1AA96</accession>
<dbReference type="EMBL" id="CP042469">
    <property type="protein sequence ID" value="QOX63241.1"/>
    <property type="molecule type" value="Genomic_DNA"/>
</dbReference>
<gene>
    <name evidence="1" type="ORF">FRZ06_07720</name>
</gene>
<proteinExistence type="predicted"/>
<dbReference type="Proteomes" id="UP000594014">
    <property type="component" value="Chromosome"/>
</dbReference>
<reference evidence="1" key="1">
    <citation type="submission" date="2019-08" db="EMBL/GenBank/DDBJ databases">
        <title>Genome sequence of Clostridiales bacterium MT110.</title>
        <authorList>
            <person name="Cao J."/>
        </authorList>
    </citation>
    <scope>NUCLEOTIDE SEQUENCE</scope>
    <source>
        <strain evidence="1">MT110</strain>
    </source>
</reference>
<protein>
    <submittedName>
        <fullName evidence="1">Uncharacterized protein</fullName>
    </submittedName>
</protein>
<evidence type="ECO:0000313" key="1">
    <source>
        <dbReference type="EMBL" id="QOX63241.1"/>
    </source>
</evidence>
<evidence type="ECO:0000313" key="2">
    <source>
        <dbReference type="Proteomes" id="UP000594014"/>
    </source>
</evidence>